<feature type="transmembrane region" description="Helical" evidence="10">
    <location>
        <begin position="163"/>
        <end position="187"/>
    </location>
</feature>
<dbReference type="EMBL" id="CZPT02000044">
    <property type="protein sequence ID" value="SCU64331.1"/>
    <property type="molecule type" value="Genomic_DNA"/>
</dbReference>
<evidence type="ECO:0000256" key="3">
    <source>
        <dbReference type="ARBA" id="ARBA00012132"/>
    </source>
</evidence>
<keyword evidence="4 11" id="KW-0808">Transferase</keyword>
<evidence type="ECO:0000256" key="8">
    <source>
        <dbReference type="ARBA" id="ARBA00022989"/>
    </source>
</evidence>
<gene>
    <name evidence="11" type="ORF">TEOVI_000006300</name>
</gene>
<feature type="transmembrane region" description="Helical" evidence="10">
    <location>
        <begin position="207"/>
        <end position="226"/>
    </location>
</feature>
<organism evidence="11 12">
    <name type="scientific">Trypanosoma equiperdum</name>
    <dbReference type="NCBI Taxonomy" id="5694"/>
    <lineage>
        <taxon>Eukaryota</taxon>
        <taxon>Discoba</taxon>
        <taxon>Euglenozoa</taxon>
        <taxon>Kinetoplastea</taxon>
        <taxon>Metakinetoplastina</taxon>
        <taxon>Trypanosomatida</taxon>
        <taxon>Trypanosomatidae</taxon>
        <taxon>Trypanosoma</taxon>
    </lineage>
</organism>
<evidence type="ECO:0000313" key="11">
    <source>
        <dbReference type="EMBL" id="SCU64331.1"/>
    </source>
</evidence>
<dbReference type="EC" id="2.7.1.108" evidence="3"/>
<keyword evidence="8 10" id="KW-1133">Transmembrane helix</keyword>
<evidence type="ECO:0000256" key="4">
    <source>
        <dbReference type="ARBA" id="ARBA00022679"/>
    </source>
</evidence>
<name>A0A1G4HYF7_TRYEQ</name>
<evidence type="ECO:0000313" key="12">
    <source>
        <dbReference type="Proteomes" id="UP000195570"/>
    </source>
</evidence>
<sequence length="557" mass="61309">MMIYPRMRVEVSYSATLMVLWALLLTFMSWRVNQSSEGMAVLLLTIMSVATPDGESHLFLPLLFLAERLLGEVMSCRMLPHEFHASTILSFMTTSYSHTLWKRDSRPRIFMCGIRDVIVWLLLIFIAFKDCGVTVGGGVFVVFGFVFYVTLKRILGESEAILVGGLVGFYAFDAVSGWGFSSVGAFNADAPNKEGLHTVSVMTKAHIVSRTAIMCAVVMASVLYFASRFCLVAKFDNSKSSEQVMNVPRITFAFWMSLTIIVASAYAVGSMEIGEDIALWLVRYITASRFRILTIVYWSIAVPSMVVVVDVFTKDLSKVVRRKLFHFLAVAAFTPAAIADPQFLSLSLSVATSLSILLELGRYYGVSGASYVNAFVVHHIDSRDSIKGVVRTHIYLIYGLGLSMMLYYRRERNGKTEHHNSLLELSISVIPGLVSLGVVDACAGIVGSSFLLSYRRALGRYLSNNVYTERANATITHKTTTGTLGGFVCGVVFWVFVLFVSNVEQHGQAAMSLVLVVVCSVAECFTDGIDNLQLPLALYGAVTTLFAFSGWGEDSCA</sequence>
<feature type="transmembrane region" description="Helical" evidence="10">
    <location>
        <begin position="109"/>
        <end position="128"/>
    </location>
</feature>
<keyword evidence="12" id="KW-1185">Reference proteome</keyword>
<dbReference type="GO" id="GO:0004168">
    <property type="term" value="F:dolichol kinase activity"/>
    <property type="evidence" value="ECO:0007669"/>
    <property type="project" value="UniProtKB-EC"/>
</dbReference>
<feature type="transmembrane region" description="Helical" evidence="10">
    <location>
        <begin position="484"/>
        <end position="501"/>
    </location>
</feature>
<protein>
    <recommendedName>
        <fullName evidence="3">dolichol kinase</fullName>
        <ecNumber evidence="3">2.7.1.108</ecNumber>
    </recommendedName>
</protein>
<feature type="transmembrane region" description="Helical" evidence="10">
    <location>
        <begin position="429"/>
        <end position="452"/>
    </location>
</feature>
<keyword evidence="5 10" id="KW-0812">Transmembrane</keyword>
<comment type="similarity">
    <text evidence="2">Belongs to the polyprenol kinase family.</text>
</comment>
<dbReference type="Proteomes" id="UP000195570">
    <property type="component" value="Unassembled WGS sequence"/>
</dbReference>
<evidence type="ECO:0000256" key="9">
    <source>
        <dbReference type="ARBA" id="ARBA00023136"/>
    </source>
</evidence>
<dbReference type="VEuPathDB" id="TriTrypDB:TEOVI_000006300"/>
<feature type="transmembrane region" description="Helical" evidence="10">
    <location>
        <begin position="289"/>
        <end position="312"/>
    </location>
</feature>
<dbReference type="AlphaFoldDB" id="A0A1G4HYF7"/>
<evidence type="ECO:0000256" key="2">
    <source>
        <dbReference type="ARBA" id="ARBA00010794"/>
    </source>
</evidence>
<evidence type="ECO:0000256" key="5">
    <source>
        <dbReference type="ARBA" id="ARBA00022692"/>
    </source>
</evidence>
<dbReference type="GeneID" id="92374003"/>
<reference evidence="11" key="1">
    <citation type="submission" date="2016-09" db="EMBL/GenBank/DDBJ databases">
        <authorList>
            <person name="Hebert L."/>
            <person name="Moumen B."/>
        </authorList>
    </citation>
    <scope>NUCLEOTIDE SEQUENCE [LARGE SCALE GENOMIC DNA]</scope>
    <source>
        <strain evidence="11">OVI</strain>
    </source>
</reference>
<accession>A0A1G4HYF7</accession>
<evidence type="ECO:0000256" key="7">
    <source>
        <dbReference type="ARBA" id="ARBA00022824"/>
    </source>
</evidence>
<proteinExistence type="inferred from homology"/>
<evidence type="ECO:0000256" key="6">
    <source>
        <dbReference type="ARBA" id="ARBA00022777"/>
    </source>
</evidence>
<feature type="transmembrane region" description="Helical" evidence="10">
    <location>
        <begin position="247"/>
        <end position="269"/>
    </location>
</feature>
<dbReference type="GO" id="GO:0043048">
    <property type="term" value="P:dolichyl monophosphate biosynthetic process"/>
    <property type="evidence" value="ECO:0007669"/>
    <property type="project" value="TreeGrafter"/>
</dbReference>
<feature type="transmembrane region" description="Helical" evidence="10">
    <location>
        <begin position="134"/>
        <end position="151"/>
    </location>
</feature>
<comment type="subcellular location">
    <subcellularLocation>
        <location evidence="1">Endoplasmic reticulum membrane</location>
        <topology evidence="1">Multi-pass membrane protein</topology>
    </subcellularLocation>
</comment>
<feature type="transmembrane region" description="Helical" evidence="10">
    <location>
        <begin position="324"/>
        <end position="343"/>
    </location>
</feature>
<comment type="caution">
    <text evidence="11">The sequence shown here is derived from an EMBL/GenBank/DDBJ whole genome shotgun (WGS) entry which is preliminary data.</text>
</comment>
<dbReference type="InterPro" id="IPR032974">
    <property type="entry name" value="Polypren_kinase"/>
</dbReference>
<dbReference type="PANTHER" id="PTHR13205:SF15">
    <property type="entry name" value="DOLICHOL KINASE"/>
    <property type="match status" value="1"/>
</dbReference>
<feature type="transmembrane region" description="Helical" evidence="10">
    <location>
        <begin position="392"/>
        <end position="409"/>
    </location>
</feature>
<dbReference type="RefSeq" id="XP_067076111.1">
    <property type="nucleotide sequence ID" value="XM_067220010.1"/>
</dbReference>
<evidence type="ECO:0000256" key="1">
    <source>
        <dbReference type="ARBA" id="ARBA00004477"/>
    </source>
</evidence>
<keyword evidence="6 11" id="KW-0418">Kinase</keyword>
<keyword evidence="7" id="KW-0256">Endoplasmic reticulum</keyword>
<evidence type="ECO:0000256" key="10">
    <source>
        <dbReference type="SAM" id="Phobius"/>
    </source>
</evidence>
<keyword evidence="9 10" id="KW-0472">Membrane</keyword>
<dbReference type="GO" id="GO:0005789">
    <property type="term" value="C:endoplasmic reticulum membrane"/>
    <property type="evidence" value="ECO:0007669"/>
    <property type="project" value="UniProtKB-SubCell"/>
</dbReference>
<dbReference type="PANTHER" id="PTHR13205">
    <property type="entry name" value="TRANSMEMBRANE PROTEIN 15-RELATED"/>
    <property type="match status" value="1"/>
</dbReference>